<feature type="domain" description="FAD/NAD(P)-binding" evidence="5">
    <location>
        <begin position="5"/>
        <end position="324"/>
    </location>
</feature>
<comment type="similarity">
    <text evidence="1">Belongs to the FAD-dependent oxidoreductase family.</text>
</comment>
<dbReference type="AlphaFoldDB" id="A0A8H3NXN4"/>
<evidence type="ECO:0000256" key="1">
    <source>
        <dbReference type="ARBA" id="ARBA00006442"/>
    </source>
</evidence>
<gene>
    <name evidence="6" type="ORF">IFM46972_05389</name>
</gene>
<dbReference type="InterPro" id="IPR036188">
    <property type="entry name" value="FAD/NAD-bd_sf"/>
</dbReference>
<dbReference type="PRINTS" id="PR00411">
    <property type="entry name" value="PNDRDTASEI"/>
</dbReference>
<organism evidence="6 7">
    <name type="scientific">Aspergillus udagawae</name>
    <dbReference type="NCBI Taxonomy" id="91492"/>
    <lineage>
        <taxon>Eukaryota</taxon>
        <taxon>Fungi</taxon>
        <taxon>Dikarya</taxon>
        <taxon>Ascomycota</taxon>
        <taxon>Pezizomycotina</taxon>
        <taxon>Eurotiomycetes</taxon>
        <taxon>Eurotiomycetidae</taxon>
        <taxon>Eurotiales</taxon>
        <taxon>Aspergillaceae</taxon>
        <taxon>Aspergillus</taxon>
        <taxon>Aspergillus subgen. Fumigati</taxon>
    </lineage>
</organism>
<dbReference type="PANTHER" id="PTHR43735">
    <property type="entry name" value="APOPTOSIS-INDUCING FACTOR 1"/>
    <property type="match status" value="1"/>
</dbReference>
<comment type="caution">
    <text evidence="6">The sequence shown here is derived from an EMBL/GenBank/DDBJ whole genome shotgun (WGS) entry which is preliminary data.</text>
</comment>
<keyword evidence="4" id="KW-0560">Oxidoreductase</keyword>
<evidence type="ECO:0000259" key="5">
    <source>
        <dbReference type="Pfam" id="PF07992"/>
    </source>
</evidence>
<dbReference type="EMBL" id="BLKC01000033">
    <property type="protein sequence ID" value="GFF37962.1"/>
    <property type="molecule type" value="Genomic_DNA"/>
</dbReference>
<evidence type="ECO:0000256" key="2">
    <source>
        <dbReference type="ARBA" id="ARBA00022630"/>
    </source>
</evidence>
<keyword evidence="3" id="KW-0274">FAD</keyword>
<reference evidence="6 7" key="1">
    <citation type="submission" date="2020-01" db="EMBL/GenBank/DDBJ databases">
        <title>Draft genome sequence of Aspergillus udagawae IFM 46972.</title>
        <authorList>
            <person name="Takahashi H."/>
            <person name="Yaguchi T."/>
        </authorList>
    </citation>
    <scope>NUCLEOTIDE SEQUENCE [LARGE SCALE GENOMIC DNA]</scope>
    <source>
        <strain evidence="6 7">IFM 46972</strain>
    </source>
</reference>
<dbReference type="SUPFAM" id="SSF51905">
    <property type="entry name" value="FAD/NAD(P)-binding domain"/>
    <property type="match status" value="2"/>
</dbReference>
<dbReference type="InterPro" id="IPR023753">
    <property type="entry name" value="FAD/NAD-binding_dom"/>
</dbReference>
<dbReference type="GO" id="GO:0005737">
    <property type="term" value="C:cytoplasm"/>
    <property type="evidence" value="ECO:0007669"/>
    <property type="project" value="TreeGrafter"/>
</dbReference>
<dbReference type="PRINTS" id="PR00368">
    <property type="entry name" value="FADPNR"/>
</dbReference>
<evidence type="ECO:0000256" key="3">
    <source>
        <dbReference type="ARBA" id="ARBA00022827"/>
    </source>
</evidence>
<dbReference type="GO" id="GO:0004174">
    <property type="term" value="F:electron-transferring-flavoprotein dehydrogenase activity"/>
    <property type="evidence" value="ECO:0007669"/>
    <property type="project" value="TreeGrafter"/>
</dbReference>
<dbReference type="Pfam" id="PF07992">
    <property type="entry name" value="Pyr_redox_2"/>
    <property type="match status" value="1"/>
</dbReference>
<evidence type="ECO:0000256" key="4">
    <source>
        <dbReference type="ARBA" id="ARBA00023002"/>
    </source>
</evidence>
<dbReference type="Proteomes" id="UP000465221">
    <property type="component" value="Unassembled WGS sequence"/>
</dbReference>
<dbReference type="Gene3D" id="3.50.50.100">
    <property type="match status" value="1"/>
</dbReference>
<accession>A0A8H3NXN4</accession>
<sequence length="394" mass="41954">MSSINVVIIGASFAGINVGHSLLKGGPIVNIKVVLINPSTNFYFPIIAPRIFAKPDAFRSEQYLFPIKDLFARYPSDSFEFIIGTATNIDVTAKMVCVTINGGQDSTLVAYDYLVIASGSTTDATTGSITGFPIPFKQSGRDDMMQLIEAAQKQIAGASKIAIGGAGPIGVELAGELAEAADQRGNADEMSITLVSASDRVLPTLKLSASNAGQRLLELKKVKIISSTRVVGVQASTDNYGRKIWVVSLDNGDKLSADLYIPTTGVVPNNNFIPPQFLDSSGWVKVDKELRVQSSGSSSPLPIYAAGDITTNTMRLSFKAREQAEVVGTNLKSDILGKGCRKTYDEGESVVMFVPVGESGGTGQLFGMTIWSFLVRLSKARDFFISKARSAVAG</sequence>
<name>A0A8H3NXN4_9EURO</name>
<proteinExistence type="inferred from homology"/>
<protein>
    <submittedName>
        <fullName evidence="6">Apoptosis-inducing factor 2</fullName>
    </submittedName>
</protein>
<evidence type="ECO:0000313" key="6">
    <source>
        <dbReference type="EMBL" id="GFF37962.1"/>
    </source>
</evidence>
<dbReference type="GO" id="GO:0050660">
    <property type="term" value="F:flavin adenine dinucleotide binding"/>
    <property type="evidence" value="ECO:0007669"/>
    <property type="project" value="TreeGrafter"/>
</dbReference>
<dbReference type="PANTHER" id="PTHR43735:SF3">
    <property type="entry name" value="FERROPTOSIS SUPPRESSOR PROTEIN 1"/>
    <property type="match status" value="1"/>
</dbReference>
<evidence type="ECO:0000313" key="7">
    <source>
        <dbReference type="Proteomes" id="UP000465221"/>
    </source>
</evidence>
<keyword evidence="2" id="KW-0285">Flavoprotein</keyword>